<protein>
    <submittedName>
        <fullName evidence="5">Nucleoside hydrolase</fullName>
    </submittedName>
</protein>
<comment type="similarity">
    <text evidence="1">Belongs to the IUNH family.</text>
</comment>
<evidence type="ECO:0000313" key="5">
    <source>
        <dbReference type="EMBL" id="KAH8993484.1"/>
    </source>
</evidence>
<dbReference type="InterPro" id="IPR036452">
    <property type="entry name" value="Ribo_hydro-like"/>
</dbReference>
<dbReference type="EMBL" id="JAKELL010000018">
    <property type="protein sequence ID" value="KAH8993484.1"/>
    <property type="molecule type" value="Genomic_DNA"/>
</dbReference>
<dbReference type="PANTHER" id="PTHR12304">
    <property type="entry name" value="INOSINE-URIDINE PREFERRING NUCLEOSIDE HYDROLASE"/>
    <property type="match status" value="1"/>
</dbReference>
<sequence length="389" mass="42418">MSSDSSRVPVIIDTDPGVDDALAILLAIASPEIEILAFVVSFGNTDLEASYLNIFKLYQAVGRHIEQHPEERNLFPNYSPTRKPIVVRGAAGPLSGELHDAAYFHGRDGLGEITHSHPEFNLPPDLFSVGVHPQLELSDSPGHQVALDLLRDNPPRSVTYIALGPLTNLARMLRVNGTLVRERIGRVVIMGGAFDVPGNVTPSAEFNFFADPFAVAEVLRSETTRLPLERVLLLPLDVTCPHTLPFSAYSKYVDPAFAEDTPSVPAGKTPLTHFSSAFFRRTRHVMRAYGLDGVELHDIAAVWAAIMHPPGLEGTAPGWTVRRRRFEMERTGEFTSGMCVVDRRDDNTRTPAANYAHVQAALQHRVAVGSGDADVIGSVVVPAPVDVED</sequence>
<dbReference type="GO" id="GO:0006152">
    <property type="term" value="P:purine nucleoside catabolic process"/>
    <property type="evidence" value="ECO:0007669"/>
    <property type="project" value="TreeGrafter"/>
</dbReference>
<keyword evidence="6" id="KW-1185">Reference proteome</keyword>
<evidence type="ECO:0000256" key="1">
    <source>
        <dbReference type="ARBA" id="ARBA00009176"/>
    </source>
</evidence>
<dbReference type="Proteomes" id="UP001201163">
    <property type="component" value="Unassembled WGS sequence"/>
</dbReference>
<gene>
    <name evidence="5" type="ORF">EDB92DRAFT_408827</name>
</gene>
<reference evidence="5" key="1">
    <citation type="submission" date="2022-01" db="EMBL/GenBank/DDBJ databases">
        <title>Comparative genomics reveals a dynamic genome evolution in the ectomycorrhizal milk-cap (Lactarius) mushrooms.</title>
        <authorList>
            <consortium name="DOE Joint Genome Institute"/>
            <person name="Lebreton A."/>
            <person name="Tang N."/>
            <person name="Kuo A."/>
            <person name="LaButti K."/>
            <person name="Drula E."/>
            <person name="Barry K."/>
            <person name="Clum A."/>
            <person name="Lipzen A."/>
            <person name="Mousain D."/>
            <person name="Ng V."/>
            <person name="Wang R."/>
            <person name="Wang X."/>
            <person name="Dai Y."/>
            <person name="Henrissat B."/>
            <person name="Grigoriev I.V."/>
            <person name="Guerin-Laguette A."/>
            <person name="Yu F."/>
            <person name="Martin F.M."/>
        </authorList>
    </citation>
    <scope>NUCLEOTIDE SEQUENCE</scope>
    <source>
        <strain evidence="5">QP</strain>
    </source>
</reference>
<dbReference type="GO" id="GO:0005829">
    <property type="term" value="C:cytosol"/>
    <property type="evidence" value="ECO:0007669"/>
    <property type="project" value="TreeGrafter"/>
</dbReference>
<dbReference type="Gene3D" id="3.90.245.10">
    <property type="entry name" value="Ribonucleoside hydrolase-like"/>
    <property type="match status" value="1"/>
</dbReference>
<proteinExistence type="inferred from homology"/>
<evidence type="ECO:0000256" key="2">
    <source>
        <dbReference type="ARBA" id="ARBA00022801"/>
    </source>
</evidence>
<evidence type="ECO:0000259" key="4">
    <source>
        <dbReference type="Pfam" id="PF01156"/>
    </source>
</evidence>
<keyword evidence="3" id="KW-0326">Glycosidase</keyword>
<feature type="domain" description="Inosine/uridine-preferring nucleoside hydrolase" evidence="4">
    <location>
        <begin position="10"/>
        <end position="355"/>
    </location>
</feature>
<comment type="caution">
    <text evidence="5">The sequence shown here is derived from an EMBL/GenBank/DDBJ whole genome shotgun (WGS) entry which is preliminary data.</text>
</comment>
<organism evidence="5 6">
    <name type="scientific">Lactarius akahatsu</name>
    <dbReference type="NCBI Taxonomy" id="416441"/>
    <lineage>
        <taxon>Eukaryota</taxon>
        <taxon>Fungi</taxon>
        <taxon>Dikarya</taxon>
        <taxon>Basidiomycota</taxon>
        <taxon>Agaricomycotina</taxon>
        <taxon>Agaricomycetes</taxon>
        <taxon>Russulales</taxon>
        <taxon>Russulaceae</taxon>
        <taxon>Lactarius</taxon>
    </lineage>
</organism>
<dbReference type="PANTHER" id="PTHR12304:SF56">
    <property type="entry name" value="HYDROLASE, PUTATIVE (AFU_ORTHOLOGUE AFUA_1G11790)-RELATED"/>
    <property type="match status" value="1"/>
</dbReference>
<accession>A0AAD4QEI0</accession>
<evidence type="ECO:0000313" key="6">
    <source>
        <dbReference type="Proteomes" id="UP001201163"/>
    </source>
</evidence>
<dbReference type="InterPro" id="IPR023186">
    <property type="entry name" value="IUNH"/>
</dbReference>
<dbReference type="AlphaFoldDB" id="A0AAD4QEI0"/>
<dbReference type="Pfam" id="PF01156">
    <property type="entry name" value="IU_nuc_hydro"/>
    <property type="match status" value="1"/>
</dbReference>
<dbReference type="GO" id="GO:0008477">
    <property type="term" value="F:purine nucleosidase activity"/>
    <property type="evidence" value="ECO:0007669"/>
    <property type="project" value="TreeGrafter"/>
</dbReference>
<keyword evidence="2 5" id="KW-0378">Hydrolase</keyword>
<dbReference type="SUPFAM" id="SSF53590">
    <property type="entry name" value="Nucleoside hydrolase"/>
    <property type="match status" value="1"/>
</dbReference>
<evidence type="ECO:0000256" key="3">
    <source>
        <dbReference type="ARBA" id="ARBA00023295"/>
    </source>
</evidence>
<dbReference type="InterPro" id="IPR001910">
    <property type="entry name" value="Inosine/uridine_hydrolase_dom"/>
</dbReference>
<name>A0AAD4QEI0_9AGAM</name>